<dbReference type="Pfam" id="PF13202">
    <property type="entry name" value="EF-hand_5"/>
    <property type="match status" value="1"/>
</dbReference>
<dbReference type="Pfam" id="PF13499">
    <property type="entry name" value="EF-hand_7"/>
    <property type="match status" value="1"/>
</dbReference>
<dbReference type="InterPro" id="IPR039647">
    <property type="entry name" value="EF_hand_pair_protein_CML-like"/>
</dbReference>
<feature type="domain" description="EF-hand" evidence="5">
    <location>
        <begin position="97"/>
        <end position="132"/>
    </location>
</feature>
<organism evidence="6 7">
    <name type="scientific">Hibiscus trionum</name>
    <name type="common">Flower of an hour</name>
    <dbReference type="NCBI Taxonomy" id="183268"/>
    <lineage>
        <taxon>Eukaryota</taxon>
        <taxon>Viridiplantae</taxon>
        <taxon>Streptophyta</taxon>
        <taxon>Embryophyta</taxon>
        <taxon>Tracheophyta</taxon>
        <taxon>Spermatophyta</taxon>
        <taxon>Magnoliopsida</taxon>
        <taxon>eudicotyledons</taxon>
        <taxon>Gunneridae</taxon>
        <taxon>Pentapetalae</taxon>
        <taxon>rosids</taxon>
        <taxon>malvids</taxon>
        <taxon>Malvales</taxon>
        <taxon>Malvaceae</taxon>
        <taxon>Malvoideae</taxon>
        <taxon>Hibiscus</taxon>
    </lineage>
</organism>
<protein>
    <recommendedName>
        <fullName evidence="5">EF-hand domain-containing protein</fullName>
    </recommendedName>
</protein>
<gene>
    <name evidence="6" type="ORF">HRI_003910100</name>
</gene>
<dbReference type="PANTHER" id="PTHR10891">
    <property type="entry name" value="EF-HAND CALCIUM-BINDING DOMAIN CONTAINING PROTEIN"/>
    <property type="match status" value="1"/>
</dbReference>
<evidence type="ECO:0000313" key="7">
    <source>
        <dbReference type="Proteomes" id="UP001165190"/>
    </source>
</evidence>
<dbReference type="PROSITE" id="PS50222">
    <property type="entry name" value="EF_HAND_2"/>
    <property type="match status" value="3"/>
</dbReference>
<reference evidence="6" key="1">
    <citation type="submission" date="2023-05" db="EMBL/GenBank/DDBJ databases">
        <title>Genome and transcriptome analyses reveal genes involved in the formation of fine ridges on petal epidermal cells in Hibiscus trionum.</title>
        <authorList>
            <person name="Koshimizu S."/>
            <person name="Masuda S."/>
            <person name="Ishii T."/>
            <person name="Shirasu K."/>
            <person name="Hoshino A."/>
            <person name="Arita M."/>
        </authorList>
    </citation>
    <scope>NUCLEOTIDE SEQUENCE</scope>
    <source>
        <strain evidence="6">Hamamatsu line</strain>
    </source>
</reference>
<comment type="caution">
    <text evidence="6">The sequence shown here is derived from an EMBL/GenBank/DDBJ whole genome shotgun (WGS) entry which is preliminary data.</text>
</comment>
<feature type="domain" description="EF-hand" evidence="5">
    <location>
        <begin position="4"/>
        <end position="39"/>
    </location>
</feature>
<dbReference type="EMBL" id="BSYR01000036">
    <property type="protein sequence ID" value="GMJ02409.1"/>
    <property type="molecule type" value="Genomic_DNA"/>
</dbReference>
<dbReference type="FunFam" id="1.10.238.10:FF:000089">
    <property type="entry name" value="calmodulin-like protein 3"/>
    <property type="match status" value="1"/>
</dbReference>
<dbReference type="AlphaFoldDB" id="A0A9W7MHS2"/>
<dbReference type="InterPro" id="IPR002048">
    <property type="entry name" value="EF_hand_dom"/>
</dbReference>
<dbReference type="FunFam" id="1.10.238.10:FF:000486">
    <property type="entry name" value="Probable calcium-binding protein CML44"/>
    <property type="match status" value="1"/>
</dbReference>
<keyword evidence="2" id="KW-0479">Metal-binding</keyword>
<evidence type="ECO:0000256" key="2">
    <source>
        <dbReference type="ARBA" id="ARBA00022723"/>
    </source>
</evidence>
<dbReference type="SUPFAM" id="SSF47473">
    <property type="entry name" value="EF-hand"/>
    <property type="match status" value="1"/>
</dbReference>
<sequence>MSPLTKNDLRRIFEKLDKNADGLVSLDELSWLLERIGVQFSLQELESLVGLPCLGFDEFIFFYDSISNQNTKIEAENGGGDEDQVFLHGHAAAAADGEESDIAKAFKVFDLNGDGFISSEELQSVLIRLGLLDERSGKDCRNMICYYDTNSDGMIDFEEFKNMMFPTIS</sequence>
<evidence type="ECO:0000256" key="1">
    <source>
        <dbReference type="ARBA" id="ARBA00003291"/>
    </source>
</evidence>
<evidence type="ECO:0000256" key="3">
    <source>
        <dbReference type="ARBA" id="ARBA00022737"/>
    </source>
</evidence>
<keyword evidence="4" id="KW-0106">Calcium</keyword>
<comment type="function">
    <text evidence="1">Potential calcium sensor.</text>
</comment>
<keyword evidence="3" id="KW-0677">Repeat</keyword>
<dbReference type="PROSITE" id="PS00018">
    <property type="entry name" value="EF_HAND_1"/>
    <property type="match status" value="3"/>
</dbReference>
<name>A0A9W7MHS2_HIBTR</name>
<dbReference type="GO" id="GO:0005737">
    <property type="term" value="C:cytoplasm"/>
    <property type="evidence" value="ECO:0007669"/>
    <property type="project" value="UniProtKB-ARBA"/>
</dbReference>
<dbReference type="Gene3D" id="1.10.238.10">
    <property type="entry name" value="EF-hand"/>
    <property type="match status" value="2"/>
</dbReference>
<keyword evidence="7" id="KW-1185">Reference proteome</keyword>
<evidence type="ECO:0000256" key="4">
    <source>
        <dbReference type="ARBA" id="ARBA00022837"/>
    </source>
</evidence>
<proteinExistence type="predicted"/>
<dbReference type="SMART" id="SM00054">
    <property type="entry name" value="EFh"/>
    <property type="match status" value="3"/>
</dbReference>
<dbReference type="OrthoDB" id="26525at2759"/>
<dbReference type="InterPro" id="IPR018247">
    <property type="entry name" value="EF_Hand_1_Ca_BS"/>
</dbReference>
<dbReference type="CDD" id="cd00051">
    <property type="entry name" value="EFh"/>
    <property type="match status" value="1"/>
</dbReference>
<accession>A0A9W7MHS2</accession>
<dbReference type="InterPro" id="IPR011992">
    <property type="entry name" value="EF-hand-dom_pair"/>
</dbReference>
<dbReference type="GO" id="GO:0005509">
    <property type="term" value="F:calcium ion binding"/>
    <property type="evidence" value="ECO:0007669"/>
    <property type="project" value="InterPro"/>
</dbReference>
<evidence type="ECO:0000259" key="5">
    <source>
        <dbReference type="PROSITE" id="PS50222"/>
    </source>
</evidence>
<evidence type="ECO:0000313" key="6">
    <source>
        <dbReference type="EMBL" id="GMJ02409.1"/>
    </source>
</evidence>
<dbReference type="Proteomes" id="UP001165190">
    <property type="component" value="Unassembled WGS sequence"/>
</dbReference>
<feature type="domain" description="EF-hand" evidence="5">
    <location>
        <begin position="135"/>
        <end position="169"/>
    </location>
</feature>